<reference evidence="2 3" key="1">
    <citation type="journal article" date="2011" name="Front. Microbiol.">
        <title>Genomic signatures of strain selection and enhancement in Bacillus atrophaeus var. globigii, a historical biowarfare simulant.</title>
        <authorList>
            <person name="Gibbons H.S."/>
            <person name="Broomall S.M."/>
            <person name="McNew L.A."/>
            <person name="Daligault H."/>
            <person name="Chapman C."/>
            <person name="Bruce D."/>
            <person name="Karavis M."/>
            <person name="Krepps M."/>
            <person name="McGregor P.A."/>
            <person name="Hong C."/>
            <person name="Park K.H."/>
            <person name="Akmal A."/>
            <person name="Feldman A."/>
            <person name="Lin J.S."/>
            <person name="Chang W.E."/>
            <person name="Higgs B.W."/>
            <person name="Demirev P."/>
            <person name="Lindquist J."/>
            <person name="Liem A."/>
            <person name="Fochler E."/>
            <person name="Read T.D."/>
            <person name="Tapia R."/>
            <person name="Johnson S."/>
            <person name="Bishop-Lilly K.A."/>
            <person name="Detter C."/>
            <person name="Han C."/>
            <person name="Sozhamannan S."/>
            <person name="Rosenzweig C.N."/>
            <person name="Skowronski E.W."/>
        </authorList>
    </citation>
    <scope>NUCLEOTIDE SEQUENCE [LARGE SCALE GENOMIC DNA]</scope>
    <source>
        <strain evidence="2 3">1942</strain>
    </source>
</reference>
<sequence>MRIIQHQSVWQLTFFPKLFPVNCYLVEEADGLTLIDTGIPNSFKGISEAVNRIGKPLNKILLTHAHSDHVGSLDTLAAAYPHAQKIISERDSFLLQGDVTLRDDEPQTPIKGGVPKNIKTTPDLLVKGGERIGSLLVIPTPGHTPGSISFFDERNGILIAGDAFQLRGGIAVSGDLKWSFPFPAFATWNKEKAIKSAQILIDTAPSCLAVGHGELLHSPITSMKHALQNAKRRLTKGE</sequence>
<evidence type="ECO:0000313" key="3">
    <source>
        <dbReference type="Proteomes" id="UP000006867"/>
    </source>
</evidence>
<keyword evidence="2" id="KW-0378">Hydrolase</keyword>
<dbReference type="GO" id="GO:0016787">
    <property type="term" value="F:hydrolase activity"/>
    <property type="evidence" value="ECO:0007669"/>
    <property type="project" value="UniProtKB-KW"/>
</dbReference>
<dbReference type="Gene3D" id="3.60.15.10">
    <property type="entry name" value="Ribonuclease Z/Hydroxyacylglutathione hydrolase-like"/>
    <property type="match status" value="1"/>
</dbReference>
<organism evidence="2 3">
    <name type="scientific">Bacillus atrophaeus (strain 1942)</name>
    <dbReference type="NCBI Taxonomy" id="720555"/>
    <lineage>
        <taxon>Bacteria</taxon>
        <taxon>Bacillati</taxon>
        <taxon>Bacillota</taxon>
        <taxon>Bacilli</taxon>
        <taxon>Bacillales</taxon>
        <taxon>Bacillaceae</taxon>
        <taxon>Bacillus</taxon>
    </lineage>
</organism>
<dbReference type="InterPro" id="IPR001279">
    <property type="entry name" value="Metallo-B-lactamas"/>
</dbReference>
<name>A0ABM5LXF5_BACA1</name>
<dbReference type="Proteomes" id="UP000006867">
    <property type="component" value="Chromosome"/>
</dbReference>
<evidence type="ECO:0000313" key="2">
    <source>
        <dbReference type="EMBL" id="ADP32577.1"/>
    </source>
</evidence>
<dbReference type="SUPFAM" id="SSF56281">
    <property type="entry name" value="Metallo-hydrolase/oxidoreductase"/>
    <property type="match status" value="1"/>
</dbReference>
<dbReference type="SMART" id="SM00849">
    <property type="entry name" value="Lactamase_B"/>
    <property type="match status" value="1"/>
</dbReference>
<dbReference type="PANTHER" id="PTHR42951">
    <property type="entry name" value="METALLO-BETA-LACTAMASE DOMAIN-CONTAINING"/>
    <property type="match status" value="1"/>
</dbReference>
<proteinExistence type="predicted"/>
<dbReference type="CDD" id="cd07721">
    <property type="entry name" value="yflN-like_MBL-fold"/>
    <property type="match status" value="1"/>
</dbReference>
<dbReference type="PANTHER" id="PTHR42951:SF9">
    <property type="entry name" value="METAL-DEPENDENT HYDROLASE"/>
    <property type="match status" value="1"/>
</dbReference>
<feature type="domain" description="Metallo-beta-lactamase" evidence="1">
    <location>
        <begin position="20"/>
        <end position="212"/>
    </location>
</feature>
<dbReference type="EMBL" id="CP002207">
    <property type="protein sequence ID" value="ADP32577.1"/>
    <property type="molecule type" value="Genomic_DNA"/>
</dbReference>
<protein>
    <submittedName>
        <fullName evidence="2">Metal-dependent hydrolase</fullName>
    </submittedName>
</protein>
<dbReference type="InterPro" id="IPR036866">
    <property type="entry name" value="RibonucZ/Hydroxyglut_hydro"/>
</dbReference>
<dbReference type="Pfam" id="PF00753">
    <property type="entry name" value="Lactamase_B"/>
    <property type="match status" value="1"/>
</dbReference>
<gene>
    <name evidence="2" type="ordered locus">BATR1942_08210</name>
</gene>
<dbReference type="RefSeq" id="WP_003325823.1">
    <property type="nucleotide sequence ID" value="NC_014639.1"/>
</dbReference>
<dbReference type="InterPro" id="IPR050855">
    <property type="entry name" value="NDM-1-like"/>
</dbReference>
<keyword evidence="3" id="KW-1185">Reference proteome</keyword>
<accession>A0ABM5LXF5</accession>
<evidence type="ECO:0000259" key="1">
    <source>
        <dbReference type="SMART" id="SM00849"/>
    </source>
</evidence>